<dbReference type="GO" id="GO:0012505">
    <property type="term" value="C:endomembrane system"/>
    <property type="evidence" value="ECO:0007669"/>
    <property type="project" value="UniProtKB-SubCell"/>
</dbReference>
<comment type="caution">
    <text evidence="9">The sequence shown here is derived from an EMBL/GenBank/DDBJ whole genome shotgun (WGS) entry which is preliminary data.</text>
</comment>
<feature type="transmembrane region" description="Helical" evidence="7">
    <location>
        <begin position="137"/>
        <end position="157"/>
    </location>
</feature>
<feature type="transmembrane region" description="Helical" evidence="7">
    <location>
        <begin position="282"/>
        <end position="299"/>
    </location>
</feature>
<keyword evidence="4 7" id="KW-0812">Transmembrane</keyword>
<dbReference type="PROSITE" id="PS50850">
    <property type="entry name" value="MFS"/>
    <property type="match status" value="1"/>
</dbReference>
<dbReference type="PANTHER" id="PTHR23514">
    <property type="entry name" value="BYPASS OF STOP CODON PROTEIN 6"/>
    <property type="match status" value="1"/>
</dbReference>
<dbReference type="AlphaFoldDB" id="A0A4S4N1L1"/>
<protein>
    <recommendedName>
        <fullName evidence="8">Major facilitator superfamily (MFS) profile domain-containing protein</fullName>
    </recommendedName>
</protein>
<dbReference type="FunFam" id="1.20.1250.20:FF:000286">
    <property type="entry name" value="MFS efflux transporter"/>
    <property type="match status" value="1"/>
</dbReference>
<evidence type="ECO:0000256" key="3">
    <source>
        <dbReference type="ARBA" id="ARBA00022448"/>
    </source>
</evidence>
<sequence>MLSHVFVFVIADSSQVGFALVSLLFVFGCLGCVVGAAANVYLTDRYGFGTVMVVGAIAQVIGYAVASPAPPFSVLVLGYAINGLGVALQDAGANAYVASLKDNASVKMGLLHAVYGVGALSAPLVSAQFAGLPRWSFHYLVSLGISVSNFVALIAVFRFKTQDKCLTEIGQPPVASTRGDNLYGQIFKLKNLHLLGFFVLIYVGVEVTVGGWIVTYMRDVRGGGPSSDYISSGFFGGLTVGRLALLWVNKLVGERRVIFLYVLIAITLELVIWLVPSIIGDALAVSLVGLVLGPIYPIVMNHSACILPPRLLAGCIGWIAGFGQAGSALLPFLTGALASAKGIQSLHPLLVSMMTFMLVLWVIVPGNPRPSRDN</sequence>
<name>A0A4S4N1L1_9APHY</name>
<dbReference type="Pfam" id="PF07690">
    <property type="entry name" value="MFS_1"/>
    <property type="match status" value="1"/>
</dbReference>
<feature type="transmembrane region" description="Helical" evidence="7">
    <location>
        <begin position="20"/>
        <end position="41"/>
    </location>
</feature>
<evidence type="ECO:0000256" key="1">
    <source>
        <dbReference type="ARBA" id="ARBA00004127"/>
    </source>
</evidence>
<reference evidence="9 10" key="1">
    <citation type="submission" date="2019-02" db="EMBL/GenBank/DDBJ databases">
        <title>Genome sequencing of the rare red list fungi Antrodiella citrinella (Flaviporus citrinellus).</title>
        <authorList>
            <person name="Buettner E."/>
            <person name="Kellner H."/>
        </authorList>
    </citation>
    <scope>NUCLEOTIDE SEQUENCE [LARGE SCALE GENOMIC DNA]</scope>
    <source>
        <strain evidence="9 10">DSM 108506</strain>
    </source>
</reference>
<dbReference type="GO" id="GO:0022857">
    <property type="term" value="F:transmembrane transporter activity"/>
    <property type="evidence" value="ECO:0007669"/>
    <property type="project" value="InterPro"/>
</dbReference>
<feature type="transmembrane region" description="Helical" evidence="7">
    <location>
        <begin position="194"/>
        <end position="217"/>
    </location>
</feature>
<dbReference type="GO" id="GO:0016020">
    <property type="term" value="C:membrane"/>
    <property type="evidence" value="ECO:0007669"/>
    <property type="project" value="TreeGrafter"/>
</dbReference>
<dbReference type="Gene3D" id="1.20.1250.20">
    <property type="entry name" value="MFS general substrate transporter like domains"/>
    <property type="match status" value="2"/>
</dbReference>
<evidence type="ECO:0000256" key="6">
    <source>
        <dbReference type="ARBA" id="ARBA00023136"/>
    </source>
</evidence>
<gene>
    <name evidence="9" type="ORF">EUX98_g1404</name>
</gene>
<dbReference type="InterPro" id="IPR051788">
    <property type="entry name" value="MFS_Transporter"/>
</dbReference>
<evidence type="ECO:0000256" key="7">
    <source>
        <dbReference type="SAM" id="Phobius"/>
    </source>
</evidence>
<dbReference type="InterPro" id="IPR020846">
    <property type="entry name" value="MFS_dom"/>
</dbReference>
<keyword evidence="5 7" id="KW-1133">Transmembrane helix</keyword>
<feature type="transmembrane region" description="Helical" evidence="7">
    <location>
        <begin position="48"/>
        <end position="66"/>
    </location>
</feature>
<feature type="transmembrane region" description="Helical" evidence="7">
    <location>
        <begin position="345"/>
        <end position="364"/>
    </location>
</feature>
<feature type="transmembrane region" description="Helical" evidence="7">
    <location>
        <begin position="257"/>
        <end position="276"/>
    </location>
</feature>
<dbReference type="OrthoDB" id="413079at2759"/>
<feature type="transmembrane region" description="Helical" evidence="7">
    <location>
        <begin position="72"/>
        <end position="97"/>
    </location>
</feature>
<feature type="domain" description="Major facilitator superfamily (MFS) profile" evidence="8">
    <location>
        <begin position="1"/>
        <end position="369"/>
    </location>
</feature>
<keyword evidence="3" id="KW-0813">Transport</keyword>
<dbReference type="SUPFAM" id="SSF103473">
    <property type="entry name" value="MFS general substrate transporter"/>
    <property type="match status" value="1"/>
</dbReference>
<comment type="subcellular location">
    <subcellularLocation>
        <location evidence="1">Endomembrane system</location>
        <topology evidence="1">Multi-pass membrane protein</topology>
    </subcellularLocation>
</comment>
<feature type="transmembrane region" description="Helical" evidence="7">
    <location>
        <begin position="109"/>
        <end position="131"/>
    </location>
</feature>
<evidence type="ECO:0000313" key="10">
    <source>
        <dbReference type="Proteomes" id="UP000308730"/>
    </source>
</evidence>
<comment type="similarity">
    <text evidence="2">Belongs to the major facilitator superfamily.</text>
</comment>
<keyword evidence="6 7" id="KW-0472">Membrane</keyword>
<evidence type="ECO:0000256" key="2">
    <source>
        <dbReference type="ARBA" id="ARBA00008335"/>
    </source>
</evidence>
<feature type="transmembrane region" description="Helical" evidence="7">
    <location>
        <begin position="229"/>
        <end position="248"/>
    </location>
</feature>
<keyword evidence="10" id="KW-1185">Reference proteome</keyword>
<proteinExistence type="inferred from homology"/>
<accession>A0A4S4N1L1</accession>
<dbReference type="PANTHER" id="PTHR23514:SF3">
    <property type="entry name" value="BYPASS OF STOP CODON PROTEIN 6"/>
    <property type="match status" value="1"/>
</dbReference>
<evidence type="ECO:0000259" key="8">
    <source>
        <dbReference type="PROSITE" id="PS50850"/>
    </source>
</evidence>
<evidence type="ECO:0000313" key="9">
    <source>
        <dbReference type="EMBL" id="THH32804.1"/>
    </source>
</evidence>
<organism evidence="9 10">
    <name type="scientific">Antrodiella citrinella</name>
    <dbReference type="NCBI Taxonomy" id="2447956"/>
    <lineage>
        <taxon>Eukaryota</taxon>
        <taxon>Fungi</taxon>
        <taxon>Dikarya</taxon>
        <taxon>Basidiomycota</taxon>
        <taxon>Agaricomycotina</taxon>
        <taxon>Agaricomycetes</taxon>
        <taxon>Polyporales</taxon>
        <taxon>Steccherinaceae</taxon>
        <taxon>Antrodiella</taxon>
    </lineage>
</organism>
<dbReference type="Proteomes" id="UP000308730">
    <property type="component" value="Unassembled WGS sequence"/>
</dbReference>
<evidence type="ECO:0000256" key="4">
    <source>
        <dbReference type="ARBA" id="ARBA00022692"/>
    </source>
</evidence>
<dbReference type="InterPro" id="IPR011701">
    <property type="entry name" value="MFS"/>
</dbReference>
<dbReference type="EMBL" id="SGPM01000015">
    <property type="protein sequence ID" value="THH32804.1"/>
    <property type="molecule type" value="Genomic_DNA"/>
</dbReference>
<dbReference type="InterPro" id="IPR036259">
    <property type="entry name" value="MFS_trans_sf"/>
</dbReference>
<feature type="transmembrane region" description="Helical" evidence="7">
    <location>
        <begin position="311"/>
        <end position="333"/>
    </location>
</feature>
<evidence type="ECO:0000256" key="5">
    <source>
        <dbReference type="ARBA" id="ARBA00022989"/>
    </source>
</evidence>